<dbReference type="EMBL" id="KB445793">
    <property type="protein sequence ID" value="EMD39487.1"/>
    <property type="molecule type" value="Genomic_DNA"/>
</dbReference>
<proteinExistence type="predicted"/>
<dbReference type="STRING" id="914234.M2RLZ8"/>
<name>M2RLZ8_CERS8</name>
<evidence type="ECO:0000313" key="2">
    <source>
        <dbReference type="EMBL" id="EMD39487.1"/>
    </source>
</evidence>
<dbReference type="HOGENOM" id="CLU_030046_0_1_1"/>
<dbReference type="OrthoDB" id="420564at2759"/>
<accession>M2RLZ8</accession>
<dbReference type="AlphaFoldDB" id="M2RLZ8"/>
<keyword evidence="3" id="KW-1185">Reference proteome</keyword>
<protein>
    <recommendedName>
        <fullName evidence="4">Geranylgeranyl pyrophosphate synthetase</fullName>
    </recommendedName>
</protein>
<organism evidence="2 3">
    <name type="scientific">Ceriporiopsis subvermispora (strain B)</name>
    <name type="common">White-rot fungus</name>
    <name type="synonym">Gelatoporia subvermispora</name>
    <dbReference type="NCBI Taxonomy" id="914234"/>
    <lineage>
        <taxon>Eukaryota</taxon>
        <taxon>Fungi</taxon>
        <taxon>Dikarya</taxon>
        <taxon>Basidiomycota</taxon>
        <taxon>Agaricomycotina</taxon>
        <taxon>Agaricomycetes</taxon>
        <taxon>Polyporales</taxon>
        <taxon>Gelatoporiaceae</taxon>
        <taxon>Gelatoporia</taxon>
    </lineage>
</organism>
<evidence type="ECO:0008006" key="4">
    <source>
        <dbReference type="Google" id="ProtNLM"/>
    </source>
</evidence>
<gene>
    <name evidence="2" type="ORF">CERSUDRAFT_149984</name>
</gene>
<evidence type="ECO:0000256" key="1">
    <source>
        <dbReference type="SAM" id="MobiDB-lite"/>
    </source>
</evidence>
<sequence>MSYRSYSRARGYRSSNYNETRTSSALLLPPDRDILEGLGSSPLQELQRPEASGYKDIKLKDFQYIGSYNWTNSNAPTIIVPGSPPEWRDRTPPFSVPRDSGPRFVDQNGYRMPQLPLLPLFRAVDVIAEEEATDTFDWSTVDFVTDRNSLRKLLRWIQNNDGSTKEFRIDTQLAGKRTVLLNRWEKRTRENADLSIFTYGISFERENTTPAPGCEGSSGHHRVVQYDFDGLKLVVRFEVDACIAAPRATQRQPKPSTSVDDLSNILSGMGVSGSAGANVAADVTKDIATELSVIRAGTEVPQSSLVEMTTRSKNWVHTFDWADAYPQLFLSQTSNHFLAAHARGRFESITKRQVGSPEMKQIEASIQPAFRRLRQALHDIQELVKAHGQRGRLTLVCREGRLEIFERESQESCLPDSVMERFDI</sequence>
<reference evidence="2 3" key="1">
    <citation type="journal article" date="2012" name="Proc. Natl. Acad. Sci. U.S.A.">
        <title>Comparative genomics of Ceriporiopsis subvermispora and Phanerochaete chrysosporium provide insight into selective ligninolysis.</title>
        <authorList>
            <person name="Fernandez-Fueyo E."/>
            <person name="Ruiz-Duenas F.J."/>
            <person name="Ferreira P."/>
            <person name="Floudas D."/>
            <person name="Hibbett D.S."/>
            <person name="Canessa P."/>
            <person name="Larrondo L.F."/>
            <person name="James T.Y."/>
            <person name="Seelenfreund D."/>
            <person name="Lobos S."/>
            <person name="Polanco R."/>
            <person name="Tello M."/>
            <person name="Honda Y."/>
            <person name="Watanabe T."/>
            <person name="Watanabe T."/>
            <person name="Ryu J.S."/>
            <person name="Kubicek C.P."/>
            <person name="Schmoll M."/>
            <person name="Gaskell J."/>
            <person name="Hammel K.E."/>
            <person name="St John F.J."/>
            <person name="Vanden Wymelenberg A."/>
            <person name="Sabat G."/>
            <person name="Splinter BonDurant S."/>
            <person name="Syed K."/>
            <person name="Yadav J.S."/>
            <person name="Doddapaneni H."/>
            <person name="Subramanian V."/>
            <person name="Lavin J.L."/>
            <person name="Oguiza J.A."/>
            <person name="Perez G."/>
            <person name="Pisabarro A.G."/>
            <person name="Ramirez L."/>
            <person name="Santoyo F."/>
            <person name="Master E."/>
            <person name="Coutinho P.M."/>
            <person name="Henrissat B."/>
            <person name="Lombard V."/>
            <person name="Magnuson J.K."/>
            <person name="Kuees U."/>
            <person name="Hori C."/>
            <person name="Igarashi K."/>
            <person name="Samejima M."/>
            <person name="Held B.W."/>
            <person name="Barry K.W."/>
            <person name="LaButti K.M."/>
            <person name="Lapidus A."/>
            <person name="Lindquist E.A."/>
            <person name="Lucas S.M."/>
            <person name="Riley R."/>
            <person name="Salamov A.A."/>
            <person name="Hoffmeister D."/>
            <person name="Schwenk D."/>
            <person name="Hadar Y."/>
            <person name="Yarden O."/>
            <person name="de Vries R.P."/>
            <person name="Wiebenga A."/>
            <person name="Stenlid J."/>
            <person name="Eastwood D."/>
            <person name="Grigoriev I.V."/>
            <person name="Berka R.M."/>
            <person name="Blanchette R.A."/>
            <person name="Kersten P."/>
            <person name="Martinez A.T."/>
            <person name="Vicuna R."/>
            <person name="Cullen D."/>
        </authorList>
    </citation>
    <scope>NUCLEOTIDE SEQUENCE [LARGE SCALE GENOMIC DNA]</scope>
    <source>
        <strain evidence="2 3">B</strain>
    </source>
</reference>
<dbReference type="Proteomes" id="UP000016930">
    <property type="component" value="Unassembled WGS sequence"/>
</dbReference>
<feature type="compositionally biased region" description="Low complexity" evidence="1">
    <location>
        <begin position="1"/>
        <end position="17"/>
    </location>
</feature>
<feature type="region of interest" description="Disordered" evidence="1">
    <location>
        <begin position="1"/>
        <end position="25"/>
    </location>
</feature>
<dbReference type="PANTHER" id="PTHR35179:SF2">
    <property type="entry name" value="START DOMAIN-CONTAINING PROTEIN"/>
    <property type="match status" value="1"/>
</dbReference>
<dbReference type="PANTHER" id="PTHR35179">
    <property type="entry name" value="PROTEIN CBG02620"/>
    <property type="match status" value="1"/>
</dbReference>
<evidence type="ECO:0000313" key="3">
    <source>
        <dbReference type="Proteomes" id="UP000016930"/>
    </source>
</evidence>